<proteinExistence type="predicted"/>
<reference evidence="1" key="1">
    <citation type="submission" date="2022-07" db="EMBL/GenBank/DDBJ databases">
        <title>Phylogenomic reconstructions and comparative analyses of Kickxellomycotina fungi.</title>
        <authorList>
            <person name="Reynolds N.K."/>
            <person name="Stajich J.E."/>
            <person name="Barry K."/>
            <person name="Grigoriev I.V."/>
            <person name="Crous P."/>
            <person name="Smith M.E."/>
        </authorList>
    </citation>
    <scope>NUCLEOTIDE SEQUENCE</scope>
    <source>
        <strain evidence="1">Benny 63K</strain>
    </source>
</reference>
<protein>
    <submittedName>
        <fullName evidence="1">Uncharacterized protein</fullName>
    </submittedName>
</protein>
<feature type="non-terminal residue" evidence="1">
    <location>
        <position position="122"/>
    </location>
</feature>
<dbReference type="EMBL" id="JANBPG010003691">
    <property type="protein sequence ID" value="KAJ1879626.1"/>
    <property type="molecule type" value="Genomic_DNA"/>
</dbReference>
<name>A0ACC1HZB8_9FUNG</name>
<organism evidence="1 2">
    <name type="scientific">Kickxella alabastrina</name>
    <dbReference type="NCBI Taxonomy" id="61397"/>
    <lineage>
        <taxon>Eukaryota</taxon>
        <taxon>Fungi</taxon>
        <taxon>Fungi incertae sedis</taxon>
        <taxon>Zoopagomycota</taxon>
        <taxon>Kickxellomycotina</taxon>
        <taxon>Kickxellomycetes</taxon>
        <taxon>Kickxellales</taxon>
        <taxon>Kickxellaceae</taxon>
        <taxon>Kickxella</taxon>
    </lineage>
</organism>
<comment type="caution">
    <text evidence="1">The sequence shown here is derived from an EMBL/GenBank/DDBJ whole genome shotgun (WGS) entry which is preliminary data.</text>
</comment>
<keyword evidence="2" id="KW-1185">Reference proteome</keyword>
<dbReference type="Proteomes" id="UP001150581">
    <property type="component" value="Unassembled WGS sequence"/>
</dbReference>
<accession>A0ACC1HZB8</accession>
<evidence type="ECO:0000313" key="1">
    <source>
        <dbReference type="EMBL" id="KAJ1879626.1"/>
    </source>
</evidence>
<gene>
    <name evidence="1" type="ORF">LPJ66_011652</name>
</gene>
<evidence type="ECO:0000313" key="2">
    <source>
        <dbReference type="Proteomes" id="UP001150581"/>
    </source>
</evidence>
<sequence>MSAPAKPIILVTRKLPAQAQARLSALTSVTVRQHLSTAPISHSALLSDIRGSSALICLLSDRVDSELLQAAGPQLRAVSTVSVGYDHVDTRALKQHNVRLGYTPDVLTDATADTTVLLALMA</sequence>